<accession>A0ABS3LCE5</accession>
<name>A0ABS3LCE5_9ENTE</name>
<proteinExistence type="predicted"/>
<dbReference type="RefSeq" id="WP_207674226.1">
    <property type="nucleotide sequence ID" value="NZ_JAFREM010000021.1"/>
</dbReference>
<evidence type="ECO:0000313" key="1">
    <source>
        <dbReference type="EMBL" id="MBO1307299.1"/>
    </source>
</evidence>
<keyword evidence="2" id="KW-1185">Reference proteome</keyword>
<dbReference type="EMBL" id="JAFREM010000021">
    <property type="protein sequence ID" value="MBO1307299.1"/>
    <property type="molecule type" value="Genomic_DNA"/>
</dbReference>
<reference evidence="1 2" key="1">
    <citation type="submission" date="2021-03" db="EMBL/GenBank/DDBJ databases">
        <title>Enterococcal diversity collection.</title>
        <authorList>
            <person name="Gilmore M.S."/>
            <person name="Schwartzman J."/>
            <person name="Van Tyne D."/>
            <person name="Martin M."/>
            <person name="Earl A.M."/>
            <person name="Manson A.L."/>
            <person name="Straub T."/>
            <person name="Salamzade R."/>
            <person name="Saavedra J."/>
            <person name="Lebreton F."/>
            <person name="Prichula J."/>
            <person name="Schaufler K."/>
            <person name="Gaca A."/>
            <person name="Sgardioli B."/>
            <person name="Wagenaar J."/>
            <person name="Strong T."/>
        </authorList>
    </citation>
    <scope>NUCLEOTIDE SEQUENCE [LARGE SCALE GENOMIC DNA]</scope>
    <source>
        <strain evidence="1 2">669A</strain>
    </source>
</reference>
<evidence type="ECO:0000313" key="2">
    <source>
        <dbReference type="Proteomes" id="UP000664601"/>
    </source>
</evidence>
<comment type="caution">
    <text evidence="1">The sequence shown here is derived from an EMBL/GenBank/DDBJ whole genome shotgun (WGS) entry which is preliminary data.</text>
</comment>
<dbReference type="Proteomes" id="UP000664601">
    <property type="component" value="Unassembled WGS sequence"/>
</dbReference>
<protein>
    <submittedName>
        <fullName evidence="1">Uncharacterized protein</fullName>
    </submittedName>
</protein>
<sequence>MMDVEIDKWYSINECLNQLRSDEKLMGVFIIKFDESREVKFAQNSDKHFSSVSCNKLEDHYKKTDKEVLLIASSNNMYQSISDYSKLSKEEIPPDLEPKSAKVLWQIVDRANLKVSFFETNNPIVKKKELLSKFKAVPLGNKSFNDNDAIPTWSGFNYQGKCVIFRAITKINALWDDGTSETEVKKILDNYSIEIELKEDFVLYERDIPVEYIQVKAALASRTFSNYSKAIKQLLDHRNEGANPSTAECILMSAIPVGNWKAECPVKLYDSIQLLEIPKKIKEELAKLLAKIGEPTDKFTIKVVYENLCGLLDQRVSNIHENKSSYHLNLNQDFWKSIRTSINEKEESAIFSTYEILYLSVCENLVEVIESRCDECRNGYSQYDCDTCSIPSLRDNFLATNLIDYIPILNPDQILHLEKIDHLKKLVETFSKKEIKNLLYQFEFSYVDDYCWNPAYHMLDMGRENYIIPTLLDFGSEKFGKSIAIRLSNIINNVEIYSAIQGKALTAIKPEGPILESVMENNVTNYKEIKKRFLPEESSNSKEGNQNINVSENDIKIIDRASFVNELREKSDKCE</sequence>
<gene>
    <name evidence="1" type="ORF">JZO70_14065</name>
</gene>
<organism evidence="1 2">
    <name type="scientific">Candidatus Enterococcus moelleringii</name>
    <dbReference type="NCBI Taxonomy" id="2815325"/>
    <lineage>
        <taxon>Bacteria</taxon>
        <taxon>Bacillati</taxon>
        <taxon>Bacillota</taxon>
        <taxon>Bacilli</taxon>
        <taxon>Lactobacillales</taxon>
        <taxon>Enterococcaceae</taxon>
        <taxon>Enterococcus</taxon>
    </lineage>
</organism>